<protein>
    <submittedName>
        <fullName evidence="1">Uncharacterized protein</fullName>
    </submittedName>
</protein>
<accession>A0A2Y9BHC3</accession>
<evidence type="ECO:0000313" key="1">
    <source>
        <dbReference type="EMBL" id="PWJ27965.1"/>
    </source>
</evidence>
<dbReference type="AlphaFoldDB" id="A0A2Y9BHC3"/>
<gene>
    <name evidence="1" type="ORF">A8806_110140</name>
</gene>
<reference evidence="1 2" key="1">
    <citation type="submission" date="2018-05" db="EMBL/GenBank/DDBJ databases">
        <title>The Hungate 1000. A catalogue of reference genomes from the rumen microbiome.</title>
        <authorList>
            <person name="Kelly W."/>
        </authorList>
    </citation>
    <scope>NUCLEOTIDE SEQUENCE [LARGE SCALE GENOMIC DNA]</scope>
    <source>
        <strain evidence="1 2">NLAE-zl-C242</strain>
    </source>
</reference>
<dbReference type="EMBL" id="QGDL01000010">
    <property type="protein sequence ID" value="PWJ27965.1"/>
    <property type="molecule type" value="Genomic_DNA"/>
</dbReference>
<organism evidence="1 2">
    <name type="scientific">Faecalicatena orotica</name>
    <dbReference type="NCBI Taxonomy" id="1544"/>
    <lineage>
        <taxon>Bacteria</taxon>
        <taxon>Bacillati</taxon>
        <taxon>Bacillota</taxon>
        <taxon>Clostridia</taxon>
        <taxon>Lachnospirales</taxon>
        <taxon>Lachnospiraceae</taxon>
        <taxon>Faecalicatena</taxon>
    </lineage>
</organism>
<comment type="caution">
    <text evidence="1">The sequence shown here is derived from an EMBL/GenBank/DDBJ whole genome shotgun (WGS) entry which is preliminary data.</text>
</comment>
<sequence length="65" mass="7167">MRVIRTKDSTENLCDACQRSEEIPLCVSDNIEFGNGFGNDNVIGCSNCLCKYSDTIYPGEIATKN</sequence>
<proteinExistence type="predicted"/>
<dbReference type="Proteomes" id="UP000245845">
    <property type="component" value="Unassembled WGS sequence"/>
</dbReference>
<keyword evidence="2" id="KW-1185">Reference proteome</keyword>
<evidence type="ECO:0000313" key="2">
    <source>
        <dbReference type="Proteomes" id="UP000245845"/>
    </source>
</evidence>
<name>A0A2Y9BHC3_9FIRM</name>